<keyword evidence="1 4" id="KW-0489">Methyltransferase</keyword>
<dbReference type="AlphaFoldDB" id="A0A5Q2RHP9"/>
<dbReference type="Pfam" id="PF01596">
    <property type="entry name" value="Methyltransf_3"/>
    <property type="match status" value="1"/>
</dbReference>
<organism evidence="4 5">
    <name type="scientific">Actinomarinicola tropica</name>
    <dbReference type="NCBI Taxonomy" id="2789776"/>
    <lineage>
        <taxon>Bacteria</taxon>
        <taxon>Bacillati</taxon>
        <taxon>Actinomycetota</taxon>
        <taxon>Acidimicrobiia</taxon>
        <taxon>Acidimicrobiales</taxon>
        <taxon>Iamiaceae</taxon>
        <taxon>Actinomarinicola</taxon>
    </lineage>
</organism>
<gene>
    <name evidence="4" type="ORF">GH723_15055</name>
</gene>
<dbReference type="InterPro" id="IPR002935">
    <property type="entry name" value="SAM_O-MeTrfase"/>
</dbReference>
<dbReference type="InterPro" id="IPR050362">
    <property type="entry name" value="Cation-dep_OMT"/>
</dbReference>
<dbReference type="Proteomes" id="UP000334019">
    <property type="component" value="Chromosome"/>
</dbReference>
<dbReference type="InterPro" id="IPR029063">
    <property type="entry name" value="SAM-dependent_MTases_sf"/>
</dbReference>
<sequence length="221" mass="23776">MDDAPKQIGVDAALHRYMVDHGTPPDEVLTDLVEVTRQRFGDRAGMQIDPAQGAFLTVLTRIIAPAFAVEVGTFTGYSSTCIARGLPDGGRLLCCDVSEEYTALAREAWARAGVADRVELRIGPALDTLRALPGDTRIDLAFIDADKGGYLDYYEEIVGRMGPGGVVLVDNVLWSGRVVDEADTDGDTRAIRTFNDHVAADDRVEVAVLAVGDGLTLARVR</sequence>
<dbReference type="PANTHER" id="PTHR10509:SF14">
    <property type="entry name" value="CAFFEOYL-COA O-METHYLTRANSFERASE 3-RELATED"/>
    <property type="match status" value="1"/>
</dbReference>
<protein>
    <submittedName>
        <fullName evidence="4">SAM-dependent methyltransferase</fullName>
    </submittedName>
</protein>
<evidence type="ECO:0000256" key="2">
    <source>
        <dbReference type="ARBA" id="ARBA00022679"/>
    </source>
</evidence>
<dbReference type="EMBL" id="CP045851">
    <property type="protein sequence ID" value="QGG96309.1"/>
    <property type="molecule type" value="Genomic_DNA"/>
</dbReference>
<dbReference type="SUPFAM" id="SSF53335">
    <property type="entry name" value="S-adenosyl-L-methionine-dependent methyltransferases"/>
    <property type="match status" value="1"/>
</dbReference>
<proteinExistence type="predicted"/>
<keyword evidence="5" id="KW-1185">Reference proteome</keyword>
<dbReference type="GO" id="GO:0008171">
    <property type="term" value="F:O-methyltransferase activity"/>
    <property type="evidence" value="ECO:0007669"/>
    <property type="project" value="InterPro"/>
</dbReference>
<evidence type="ECO:0000313" key="4">
    <source>
        <dbReference type="EMBL" id="QGG96309.1"/>
    </source>
</evidence>
<name>A0A5Q2RHP9_9ACTN</name>
<dbReference type="PROSITE" id="PS51682">
    <property type="entry name" value="SAM_OMT_I"/>
    <property type="match status" value="1"/>
</dbReference>
<keyword evidence="2 4" id="KW-0808">Transferase</keyword>
<dbReference type="RefSeq" id="WP_153760413.1">
    <property type="nucleotide sequence ID" value="NZ_CP045851.1"/>
</dbReference>
<evidence type="ECO:0000313" key="5">
    <source>
        <dbReference type="Proteomes" id="UP000334019"/>
    </source>
</evidence>
<dbReference type="GO" id="GO:0032259">
    <property type="term" value="P:methylation"/>
    <property type="evidence" value="ECO:0007669"/>
    <property type="project" value="UniProtKB-KW"/>
</dbReference>
<dbReference type="PANTHER" id="PTHR10509">
    <property type="entry name" value="O-METHYLTRANSFERASE-RELATED"/>
    <property type="match status" value="1"/>
</dbReference>
<keyword evidence="3" id="KW-0949">S-adenosyl-L-methionine</keyword>
<accession>A0A5Q2RHP9</accession>
<dbReference type="KEGG" id="atq:GH723_15055"/>
<evidence type="ECO:0000256" key="3">
    <source>
        <dbReference type="ARBA" id="ARBA00022691"/>
    </source>
</evidence>
<dbReference type="Gene3D" id="3.40.50.150">
    <property type="entry name" value="Vaccinia Virus protein VP39"/>
    <property type="match status" value="1"/>
</dbReference>
<reference evidence="4 5" key="1">
    <citation type="submission" date="2019-11" db="EMBL/GenBank/DDBJ databases">
        <authorList>
            <person name="He Y."/>
        </authorList>
    </citation>
    <scope>NUCLEOTIDE SEQUENCE [LARGE SCALE GENOMIC DNA]</scope>
    <source>
        <strain evidence="4 5">SCSIO 58843</strain>
    </source>
</reference>
<evidence type="ECO:0000256" key="1">
    <source>
        <dbReference type="ARBA" id="ARBA00022603"/>
    </source>
</evidence>
<dbReference type="GO" id="GO:0008757">
    <property type="term" value="F:S-adenosylmethionine-dependent methyltransferase activity"/>
    <property type="evidence" value="ECO:0007669"/>
    <property type="project" value="TreeGrafter"/>
</dbReference>